<dbReference type="InterPro" id="IPR035996">
    <property type="entry name" value="4pyrrol_Methylase_sf"/>
</dbReference>
<dbReference type="CDD" id="cd11642">
    <property type="entry name" value="SUMT"/>
    <property type="match status" value="1"/>
</dbReference>
<evidence type="ECO:0000313" key="7">
    <source>
        <dbReference type="EMBL" id="GAA4682872.1"/>
    </source>
</evidence>
<reference evidence="8" key="1">
    <citation type="journal article" date="2019" name="Int. J. Syst. Evol. Microbiol.">
        <title>The Global Catalogue of Microorganisms (GCM) 10K type strain sequencing project: providing services to taxonomists for standard genome sequencing and annotation.</title>
        <authorList>
            <consortium name="The Broad Institute Genomics Platform"/>
            <consortium name="The Broad Institute Genome Sequencing Center for Infectious Disease"/>
            <person name="Wu L."/>
            <person name="Ma J."/>
        </authorList>
    </citation>
    <scope>NUCLEOTIDE SEQUENCE [LARGE SCALE GENOMIC DNA]</scope>
    <source>
        <strain evidence="8">JCM 18956</strain>
    </source>
</reference>
<proteinExistence type="predicted"/>
<keyword evidence="4" id="KW-0949">S-adenosyl-L-methionine</keyword>
<keyword evidence="5" id="KW-0627">Porphyrin biosynthesis</keyword>
<evidence type="ECO:0000256" key="1">
    <source>
        <dbReference type="ARBA" id="ARBA00012162"/>
    </source>
</evidence>
<protein>
    <recommendedName>
        <fullName evidence="1">uroporphyrinogen-III C-methyltransferase</fullName>
        <ecNumber evidence="1">2.1.1.107</ecNumber>
    </recommendedName>
</protein>
<dbReference type="RefSeq" id="WP_345376792.1">
    <property type="nucleotide sequence ID" value="NZ_BAABLM010000009.1"/>
</dbReference>
<dbReference type="Gene3D" id="3.40.1010.10">
    <property type="entry name" value="Cobalt-precorrin-4 Transmethylase, Domain 1"/>
    <property type="match status" value="1"/>
</dbReference>
<sequence length="258" mass="26781">MTSGRVVLVGGGPGDEDLLTVGAVKALAQADVVLFDRLAPHRRLAELAPHARLIDVGKTPGHHPIPQDEIEKLLIQHAHAGSFVVRLKGGDPFVFGRGGEEVLACRRAGVEVTVIPGVSSAVAVPAAAGIAVTHREVSRMFTVVSGHAPLNETELAGLAGLASTIVVLMGVSNLPQITQGLMRHGLPASTPIAVIERGYTIEQRSLFSSLDRILYDAATAGVTSPAVLVIGEVVAFANREDPNSAFVLDAAASLAPLE</sequence>
<feature type="domain" description="Tetrapyrrole methylase" evidence="6">
    <location>
        <begin position="5"/>
        <end position="211"/>
    </location>
</feature>
<dbReference type="EC" id="2.1.1.107" evidence="1"/>
<accession>A0ABP8W7Y0</accession>
<evidence type="ECO:0000256" key="4">
    <source>
        <dbReference type="ARBA" id="ARBA00022691"/>
    </source>
</evidence>
<keyword evidence="8" id="KW-1185">Reference proteome</keyword>
<dbReference type="InterPro" id="IPR014776">
    <property type="entry name" value="4pyrrole_Mease_sub2"/>
</dbReference>
<dbReference type="InterPro" id="IPR006366">
    <property type="entry name" value="CobA/CysG_C"/>
</dbReference>
<dbReference type="PANTHER" id="PTHR45790">
    <property type="entry name" value="SIROHEME SYNTHASE-RELATED"/>
    <property type="match status" value="1"/>
</dbReference>
<dbReference type="Pfam" id="PF00590">
    <property type="entry name" value="TP_methylase"/>
    <property type="match status" value="1"/>
</dbReference>
<dbReference type="EMBL" id="BAABLM010000009">
    <property type="protein sequence ID" value="GAA4682872.1"/>
    <property type="molecule type" value="Genomic_DNA"/>
</dbReference>
<evidence type="ECO:0000256" key="5">
    <source>
        <dbReference type="ARBA" id="ARBA00023244"/>
    </source>
</evidence>
<comment type="caution">
    <text evidence="7">The sequence shown here is derived from an EMBL/GenBank/DDBJ whole genome shotgun (WGS) entry which is preliminary data.</text>
</comment>
<name>A0ABP8W7Y0_9MICO</name>
<dbReference type="InterPro" id="IPR000878">
    <property type="entry name" value="4pyrrol_Mease"/>
</dbReference>
<dbReference type="Gene3D" id="3.30.950.10">
    <property type="entry name" value="Methyltransferase, Cobalt-precorrin-4 Transmethylase, Domain 2"/>
    <property type="match status" value="1"/>
</dbReference>
<keyword evidence="3" id="KW-0808">Transferase</keyword>
<gene>
    <name evidence="7" type="ORF">GCM10025780_30600</name>
</gene>
<evidence type="ECO:0000313" key="8">
    <source>
        <dbReference type="Proteomes" id="UP001501295"/>
    </source>
</evidence>
<dbReference type="SUPFAM" id="SSF53790">
    <property type="entry name" value="Tetrapyrrole methylase"/>
    <property type="match status" value="1"/>
</dbReference>
<evidence type="ECO:0000259" key="6">
    <source>
        <dbReference type="Pfam" id="PF00590"/>
    </source>
</evidence>
<dbReference type="NCBIfam" id="NF004790">
    <property type="entry name" value="PRK06136.1"/>
    <property type="match status" value="1"/>
</dbReference>
<keyword evidence="2" id="KW-0489">Methyltransferase</keyword>
<evidence type="ECO:0000256" key="3">
    <source>
        <dbReference type="ARBA" id="ARBA00022679"/>
    </source>
</evidence>
<dbReference type="InterPro" id="IPR014777">
    <property type="entry name" value="4pyrrole_Mease_sub1"/>
</dbReference>
<organism evidence="7 8">
    <name type="scientific">Frondihabitans cladoniiphilus</name>
    <dbReference type="NCBI Taxonomy" id="715785"/>
    <lineage>
        <taxon>Bacteria</taxon>
        <taxon>Bacillati</taxon>
        <taxon>Actinomycetota</taxon>
        <taxon>Actinomycetes</taxon>
        <taxon>Micrococcales</taxon>
        <taxon>Microbacteriaceae</taxon>
        <taxon>Frondihabitans</taxon>
    </lineage>
</organism>
<dbReference type="InterPro" id="IPR050161">
    <property type="entry name" value="Siro_Cobalamin_biosynth"/>
</dbReference>
<dbReference type="Proteomes" id="UP001501295">
    <property type="component" value="Unassembled WGS sequence"/>
</dbReference>
<dbReference type="NCBIfam" id="TIGR01469">
    <property type="entry name" value="cobA_cysG_Cterm"/>
    <property type="match status" value="1"/>
</dbReference>
<evidence type="ECO:0000256" key="2">
    <source>
        <dbReference type="ARBA" id="ARBA00022603"/>
    </source>
</evidence>
<dbReference type="PANTHER" id="PTHR45790:SF3">
    <property type="entry name" value="S-ADENOSYL-L-METHIONINE-DEPENDENT UROPORPHYRINOGEN III METHYLTRANSFERASE, CHLOROPLASTIC"/>
    <property type="match status" value="1"/>
</dbReference>